<evidence type="ECO:0000259" key="4">
    <source>
        <dbReference type="PROSITE" id="PS50206"/>
    </source>
</evidence>
<dbReference type="OrthoDB" id="9781034at2"/>
<dbReference type="SMART" id="SM00450">
    <property type="entry name" value="RHOD"/>
    <property type="match status" value="2"/>
</dbReference>
<reference evidence="5 6" key="1">
    <citation type="submission" date="2019-06" db="EMBL/GenBank/DDBJ databases">
        <title>A novel bacterium of genus Marinomonas, isolated from coastal sand.</title>
        <authorList>
            <person name="Huang H."/>
            <person name="Mo K."/>
            <person name="Hu Y."/>
        </authorList>
    </citation>
    <scope>NUCLEOTIDE SEQUENCE [LARGE SCALE GENOMIC DNA]</scope>
    <source>
        <strain evidence="5 6">HB171799</strain>
    </source>
</reference>
<dbReference type="InterPro" id="IPR001763">
    <property type="entry name" value="Rhodanese-like_dom"/>
</dbReference>
<dbReference type="CDD" id="cd01448">
    <property type="entry name" value="TST_Repeat_1"/>
    <property type="match status" value="1"/>
</dbReference>
<evidence type="ECO:0000256" key="1">
    <source>
        <dbReference type="ARBA" id="ARBA00022679"/>
    </source>
</evidence>
<keyword evidence="2" id="KW-0677">Repeat</keyword>
<evidence type="ECO:0000256" key="2">
    <source>
        <dbReference type="ARBA" id="ARBA00022737"/>
    </source>
</evidence>
<dbReference type="EMBL" id="VFRR01000031">
    <property type="protein sequence ID" value="TPE48580.1"/>
    <property type="molecule type" value="Genomic_DNA"/>
</dbReference>
<keyword evidence="1 3" id="KW-0808">Transferase</keyword>
<accession>A0A501WJP2</accession>
<gene>
    <name evidence="5" type="ORF">FJM67_13165</name>
</gene>
<dbReference type="GO" id="GO:0004792">
    <property type="term" value="F:thiosulfate-cyanide sulfurtransferase activity"/>
    <property type="evidence" value="ECO:0007669"/>
    <property type="project" value="InterPro"/>
</dbReference>
<name>A0A501WJP2_9GAMM</name>
<comment type="caution">
    <text evidence="5">The sequence shown here is derived from an EMBL/GenBank/DDBJ whole genome shotgun (WGS) entry which is preliminary data.</text>
</comment>
<organism evidence="5 6">
    <name type="scientific">Maribrevibacterium harenarium</name>
    <dbReference type="NCBI Taxonomy" id="2589817"/>
    <lineage>
        <taxon>Bacteria</taxon>
        <taxon>Pseudomonadati</taxon>
        <taxon>Pseudomonadota</taxon>
        <taxon>Gammaproteobacteria</taxon>
        <taxon>Oceanospirillales</taxon>
        <taxon>Oceanospirillaceae</taxon>
        <taxon>Maribrevibacterium</taxon>
    </lineage>
</organism>
<dbReference type="InterPro" id="IPR045078">
    <property type="entry name" value="TST/MPST-like"/>
</dbReference>
<proteinExistence type="predicted"/>
<dbReference type="CDD" id="cd01449">
    <property type="entry name" value="TST_Repeat_2"/>
    <property type="match status" value="1"/>
</dbReference>
<dbReference type="Gene3D" id="3.40.250.10">
    <property type="entry name" value="Rhodanese-like domain"/>
    <property type="match status" value="2"/>
</dbReference>
<dbReference type="PROSITE" id="PS00683">
    <property type="entry name" value="RHODANESE_2"/>
    <property type="match status" value="1"/>
</dbReference>
<dbReference type="InterPro" id="IPR001307">
    <property type="entry name" value="Thiosulphate_STrfase_CS"/>
</dbReference>
<dbReference type="Proteomes" id="UP000315901">
    <property type="component" value="Unassembled WGS sequence"/>
</dbReference>
<dbReference type="Pfam" id="PF00581">
    <property type="entry name" value="Rhodanese"/>
    <property type="match status" value="2"/>
</dbReference>
<dbReference type="AlphaFoldDB" id="A0A501WJP2"/>
<dbReference type="SUPFAM" id="SSF52821">
    <property type="entry name" value="Rhodanese/Cell cycle control phosphatase"/>
    <property type="match status" value="2"/>
</dbReference>
<dbReference type="InterPro" id="IPR036873">
    <property type="entry name" value="Rhodanese-like_dom_sf"/>
</dbReference>
<sequence length="276" mass="30276">MKDPMVSVAWLAEHLDQVDVLDASYLFPADSEQVQADFLKEHIATARLFEIDVVCDQNSDLPHMLPNESVFAEAMAAQGIEGNRPVVVYDRSVNHFSAPRVWYTLRAFGLKDCYVLDGGLRAWIQAGNPLESGEPKYAPVSTRSWRFDPSGVISGEALAQRLKQGAEVILDARALNRFNGEVAEPRPGLQAGHMPNARCIPFNTLTDEAGYFLSPERLEALFNMVNKEISPIVTCGSGMTACVLALGLARIGVTARLYDGSWVEWGQGKLGEIHTA</sequence>
<dbReference type="PROSITE" id="PS50206">
    <property type="entry name" value="RHODANESE_3"/>
    <property type="match status" value="2"/>
</dbReference>
<protein>
    <recommendedName>
        <fullName evidence="3">Sulfurtransferase</fullName>
    </recommendedName>
</protein>
<feature type="domain" description="Rhodanese" evidence="4">
    <location>
        <begin position="14"/>
        <end position="132"/>
    </location>
</feature>
<evidence type="ECO:0000313" key="6">
    <source>
        <dbReference type="Proteomes" id="UP000315901"/>
    </source>
</evidence>
<dbReference type="PANTHER" id="PTHR11364">
    <property type="entry name" value="THIOSULFATE SULFERTANSFERASE"/>
    <property type="match status" value="1"/>
</dbReference>
<dbReference type="RefSeq" id="WP_140589994.1">
    <property type="nucleotide sequence ID" value="NZ_VFRR01000031.1"/>
</dbReference>
<evidence type="ECO:0000313" key="5">
    <source>
        <dbReference type="EMBL" id="TPE48580.1"/>
    </source>
</evidence>
<keyword evidence="6" id="KW-1185">Reference proteome</keyword>
<dbReference type="PANTHER" id="PTHR11364:SF27">
    <property type="entry name" value="SULFURTRANSFERASE"/>
    <property type="match status" value="1"/>
</dbReference>
<feature type="domain" description="Rhodanese" evidence="4">
    <location>
        <begin position="163"/>
        <end position="274"/>
    </location>
</feature>
<evidence type="ECO:0000256" key="3">
    <source>
        <dbReference type="RuleBase" id="RU000507"/>
    </source>
</evidence>